<evidence type="ECO:0000313" key="3">
    <source>
        <dbReference type="Proteomes" id="UP001275440"/>
    </source>
</evidence>
<proteinExistence type="predicted"/>
<sequence>MDRFVEYTGGDLAPRLQSSCGVESSDGATCDRIEGHAGEHVEVSGIGLVLSSWGSEDADGTIDARTREVIEKLARIRDELTAAIQDADWALRDLRSEYADDEVLVELIDDSETPDEYVEIGLSENEKDWPDEIRALRERVARRKKSAA</sequence>
<dbReference type="EMBL" id="WBMO01000001">
    <property type="protein sequence ID" value="MDV2474205.1"/>
    <property type="molecule type" value="Genomic_DNA"/>
</dbReference>
<keyword evidence="3" id="KW-1185">Reference proteome</keyword>
<comment type="caution">
    <text evidence="2">The sequence shown here is derived from an EMBL/GenBank/DDBJ whole genome shotgun (WGS) entry which is preliminary data.</text>
</comment>
<evidence type="ECO:0000313" key="1">
    <source>
        <dbReference type="EMBL" id="MDV2474205.1"/>
    </source>
</evidence>
<protein>
    <submittedName>
        <fullName evidence="2">Uncharacterized protein</fullName>
    </submittedName>
</protein>
<dbReference type="EMBL" id="WBMO01000005">
    <property type="protein sequence ID" value="MDV2478582.1"/>
    <property type="molecule type" value="Genomic_DNA"/>
</dbReference>
<reference evidence="2 3" key="1">
    <citation type="submission" date="2019-10" db="EMBL/GenBank/DDBJ databases">
        <title>Draft Genome Assembly of Rhodococcus zopfii DSM44189.</title>
        <authorList>
            <person name="Sutton J.M."/>
            <person name="Akob D.M."/>
            <person name="Bushman T.J."/>
        </authorList>
    </citation>
    <scope>NUCLEOTIDE SEQUENCE [LARGE SCALE GENOMIC DNA]</scope>
    <source>
        <strain evidence="2 3">DSM 44189</strain>
    </source>
</reference>
<gene>
    <name evidence="1" type="ORF">F8M49_00165</name>
    <name evidence="2" type="ORF">F8M49_29930</name>
</gene>
<dbReference type="Proteomes" id="UP001275440">
    <property type="component" value="Unassembled WGS sequence"/>
</dbReference>
<accession>A0ABU3WXU4</accession>
<evidence type="ECO:0000313" key="2">
    <source>
        <dbReference type="EMBL" id="MDV2478582.1"/>
    </source>
</evidence>
<organism evidence="2 3">
    <name type="scientific">Rhodococcus zopfii</name>
    <dbReference type="NCBI Taxonomy" id="43772"/>
    <lineage>
        <taxon>Bacteria</taxon>
        <taxon>Bacillati</taxon>
        <taxon>Actinomycetota</taxon>
        <taxon>Actinomycetes</taxon>
        <taxon>Mycobacteriales</taxon>
        <taxon>Nocardiaceae</taxon>
        <taxon>Rhodococcus</taxon>
    </lineage>
</organism>
<name>A0ABU3WXU4_9NOCA</name>